<proteinExistence type="predicted"/>
<protein>
    <submittedName>
        <fullName evidence="2">Uncharacterized protein</fullName>
    </submittedName>
</protein>
<evidence type="ECO:0000313" key="2">
    <source>
        <dbReference type="WBParaSite" id="HCON_00001930-00001"/>
    </source>
</evidence>
<dbReference type="Proteomes" id="UP000025227">
    <property type="component" value="Unplaced"/>
</dbReference>
<accession>A0A912LM81</accession>
<dbReference type="WBParaSite" id="HCON_00001930-00001">
    <property type="protein sequence ID" value="HCON_00001930-00001"/>
    <property type="gene ID" value="HCON_00001930"/>
</dbReference>
<reference evidence="2" key="1">
    <citation type="submission" date="2022-10" db="UniProtKB">
        <authorList>
            <consortium name="WormBaseParasite"/>
        </authorList>
    </citation>
    <scope>IDENTIFICATION</scope>
    <source>
        <strain evidence="2">MHco3</strain>
    </source>
</reference>
<organism evidence="1 2">
    <name type="scientific">Haemonchus contortus</name>
    <name type="common">Barber pole worm</name>
    <dbReference type="NCBI Taxonomy" id="6289"/>
    <lineage>
        <taxon>Eukaryota</taxon>
        <taxon>Metazoa</taxon>
        <taxon>Ecdysozoa</taxon>
        <taxon>Nematoda</taxon>
        <taxon>Chromadorea</taxon>
        <taxon>Rhabditida</taxon>
        <taxon>Rhabditina</taxon>
        <taxon>Rhabditomorpha</taxon>
        <taxon>Strongyloidea</taxon>
        <taxon>Trichostrongylidae</taxon>
        <taxon>Haemonchus</taxon>
    </lineage>
</organism>
<name>A0A912LM81_HAECO</name>
<keyword evidence="1" id="KW-1185">Reference proteome</keyword>
<dbReference type="AlphaFoldDB" id="A0A912LM81"/>
<sequence>MKRLQVSIVIIPQSLTISDYQHLSRAFVESSNPPVCPPVCLLACLPTSPPVCLFSCHVIRICL</sequence>
<evidence type="ECO:0000313" key="1">
    <source>
        <dbReference type="Proteomes" id="UP000025227"/>
    </source>
</evidence>